<evidence type="ECO:0000256" key="1">
    <source>
        <dbReference type="ARBA" id="ARBA00022670"/>
    </source>
</evidence>
<dbReference type="InterPro" id="IPR025724">
    <property type="entry name" value="GAG-pre-integrase_dom"/>
</dbReference>
<dbReference type="Gene3D" id="3.30.420.10">
    <property type="entry name" value="Ribonuclease H-like superfamily/Ribonuclease H"/>
    <property type="match status" value="1"/>
</dbReference>
<dbReference type="Proteomes" id="UP000015105">
    <property type="component" value="Chromosome 4D"/>
</dbReference>
<dbReference type="AlphaFoldDB" id="A0A453IE88"/>
<dbReference type="PANTHER" id="PTHR42648:SF26">
    <property type="entry name" value="INTEGRASE CATALYTIC DOMAIN-CONTAINING PROTEIN"/>
    <property type="match status" value="1"/>
</dbReference>
<feature type="domain" description="Integrase catalytic" evidence="3">
    <location>
        <begin position="250"/>
        <end position="415"/>
    </location>
</feature>
<reference evidence="5" key="1">
    <citation type="journal article" date="2014" name="Science">
        <title>Ancient hybridizations among the ancestral genomes of bread wheat.</title>
        <authorList>
            <consortium name="International Wheat Genome Sequencing Consortium,"/>
            <person name="Marcussen T."/>
            <person name="Sandve S.R."/>
            <person name="Heier L."/>
            <person name="Spannagl M."/>
            <person name="Pfeifer M."/>
            <person name="Jakobsen K.S."/>
            <person name="Wulff B.B."/>
            <person name="Steuernagel B."/>
            <person name="Mayer K.F."/>
            <person name="Olsen O.A."/>
        </authorList>
    </citation>
    <scope>NUCLEOTIDE SEQUENCE [LARGE SCALE GENOMIC DNA]</scope>
    <source>
        <strain evidence="5">cv. AL8/78</strain>
    </source>
</reference>
<reference evidence="4" key="3">
    <citation type="journal article" date="2017" name="Nature">
        <title>Genome sequence of the progenitor of the wheat D genome Aegilops tauschii.</title>
        <authorList>
            <person name="Luo M.C."/>
            <person name="Gu Y.Q."/>
            <person name="Puiu D."/>
            <person name="Wang H."/>
            <person name="Twardziok S.O."/>
            <person name="Deal K.R."/>
            <person name="Huo N."/>
            <person name="Zhu T."/>
            <person name="Wang L."/>
            <person name="Wang Y."/>
            <person name="McGuire P.E."/>
            <person name="Liu S."/>
            <person name="Long H."/>
            <person name="Ramasamy R.K."/>
            <person name="Rodriguez J.C."/>
            <person name="Van S.L."/>
            <person name="Yuan L."/>
            <person name="Wang Z."/>
            <person name="Xia Z."/>
            <person name="Xiao L."/>
            <person name="Anderson O.D."/>
            <person name="Ouyang S."/>
            <person name="Liang Y."/>
            <person name="Zimin A.V."/>
            <person name="Pertea G."/>
            <person name="Qi P."/>
            <person name="Bennetzen J.L."/>
            <person name="Dai X."/>
            <person name="Dawson M.W."/>
            <person name="Muller H.G."/>
            <person name="Kugler K."/>
            <person name="Rivarola-Duarte L."/>
            <person name="Spannagl M."/>
            <person name="Mayer K.F.X."/>
            <person name="Lu F.H."/>
            <person name="Bevan M.W."/>
            <person name="Leroy P."/>
            <person name="Li P."/>
            <person name="You F.M."/>
            <person name="Sun Q."/>
            <person name="Liu Z."/>
            <person name="Lyons E."/>
            <person name="Wicker T."/>
            <person name="Salzberg S.L."/>
            <person name="Devos K.M."/>
            <person name="Dvorak J."/>
        </authorList>
    </citation>
    <scope>NUCLEOTIDE SEQUENCE [LARGE SCALE GENOMIC DNA]</scope>
    <source>
        <strain evidence="4">cv. AL8/78</strain>
    </source>
</reference>
<evidence type="ECO:0000259" key="3">
    <source>
        <dbReference type="PROSITE" id="PS50994"/>
    </source>
</evidence>
<dbReference type="EnsemblPlants" id="AET4Gv20531400.2">
    <property type="protein sequence ID" value="AET4Gv20531400.2"/>
    <property type="gene ID" value="AET4Gv20531400"/>
</dbReference>
<dbReference type="GO" id="GO:0003676">
    <property type="term" value="F:nucleic acid binding"/>
    <property type="evidence" value="ECO:0007669"/>
    <property type="project" value="InterPro"/>
</dbReference>
<dbReference type="PANTHER" id="PTHR42648">
    <property type="entry name" value="TRANSPOSASE, PUTATIVE-RELATED"/>
    <property type="match status" value="1"/>
</dbReference>
<dbReference type="Pfam" id="PF13976">
    <property type="entry name" value="gag_pre-integrs"/>
    <property type="match status" value="1"/>
</dbReference>
<dbReference type="Pfam" id="PF00665">
    <property type="entry name" value="rve"/>
    <property type="match status" value="1"/>
</dbReference>
<dbReference type="GO" id="GO:0006508">
    <property type="term" value="P:proteolysis"/>
    <property type="evidence" value="ECO:0007669"/>
    <property type="project" value="UniProtKB-KW"/>
</dbReference>
<proteinExistence type="predicted"/>
<reference evidence="4" key="4">
    <citation type="submission" date="2019-03" db="UniProtKB">
        <authorList>
            <consortium name="EnsemblPlants"/>
        </authorList>
    </citation>
    <scope>IDENTIFICATION</scope>
</reference>
<dbReference type="Gramene" id="AET4Gv20531400.2">
    <property type="protein sequence ID" value="AET4Gv20531400.2"/>
    <property type="gene ID" value="AET4Gv20531400"/>
</dbReference>
<keyword evidence="1" id="KW-0645">Protease</keyword>
<dbReference type="STRING" id="200361.A0A453IE88"/>
<name>A0A453IE88_AEGTS</name>
<keyword evidence="5" id="KW-1185">Reference proteome</keyword>
<dbReference type="PROSITE" id="PS50994">
    <property type="entry name" value="INTEGRASE"/>
    <property type="match status" value="1"/>
</dbReference>
<feature type="region of interest" description="Disordered" evidence="2">
    <location>
        <begin position="31"/>
        <end position="62"/>
    </location>
</feature>
<protein>
    <recommendedName>
        <fullName evidence="3">Integrase catalytic domain-containing protein</fullName>
    </recommendedName>
</protein>
<evidence type="ECO:0000313" key="4">
    <source>
        <dbReference type="EnsemblPlants" id="AET4Gv20531400.2"/>
    </source>
</evidence>
<dbReference type="SUPFAM" id="SSF53098">
    <property type="entry name" value="Ribonuclease H-like"/>
    <property type="match status" value="1"/>
</dbReference>
<reference evidence="4" key="5">
    <citation type="journal article" date="2021" name="G3 (Bethesda)">
        <title>Aegilops tauschii genome assembly Aet v5.0 features greater sequence contiguity and improved annotation.</title>
        <authorList>
            <person name="Wang L."/>
            <person name="Zhu T."/>
            <person name="Rodriguez J.C."/>
            <person name="Deal K.R."/>
            <person name="Dubcovsky J."/>
            <person name="McGuire P.E."/>
            <person name="Lux T."/>
            <person name="Spannagl M."/>
            <person name="Mayer K.F.X."/>
            <person name="Baldrich P."/>
            <person name="Meyers B.C."/>
            <person name="Huo N."/>
            <person name="Gu Y.Q."/>
            <person name="Zhou H."/>
            <person name="Devos K.M."/>
            <person name="Bennetzen J.L."/>
            <person name="Unver T."/>
            <person name="Budak H."/>
            <person name="Gulick P.J."/>
            <person name="Galiba G."/>
            <person name="Kalapos B."/>
            <person name="Nelson D.R."/>
            <person name="Li P."/>
            <person name="You F.M."/>
            <person name="Luo M.C."/>
            <person name="Dvorak J."/>
        </authorList>
    </citation>
    <scope>NUCLEOTIDE SEQUENCE [LARGE SCALE GENOMIC DNA]</scope>
    <source>
        <strain evidence="4">cv. AL8/78</strain>
    </source>
</reference>
<dbReference type="Pfam" id="PF22936">
    <property type="entry name" value="Pol_BBD"/>
    <property type="match status" value="1"/>
</dbReference>
<reference evidence="5" key="2">
    <citation type="journal article" date="2017" name="Nat. Plants">
        <title>The Aegilops tauschii genome reveals multiple impacts of transposons.</title>
        <authorList>
            <person name="Zhao G."/>
            <person name="Zou C."/>
            <person name="Li K."/>
            <person name="Wang K."/>
            <person name="Li T."/>
            <person name="Gao L."/>
            <person name="Zhang X."/>
            <person name="Wang H."/>
            <person name="Yang Z."/>
            <person name="Liu X."/>
            <person name="Jiang W."/>
            <person name="Mao L."/>
            <person name="Kong X."/>
            <person name="Jiao Y."/>
            <person name="Jia J."/>
        </authorList>
    </citation>
    <scope>NUCLEOTIDE SEQUENCE [LARGE SCALE GENOMIC DNA]</scope>
    <source>
        <strain evidence="5">cv. AL8/78</strain>
    </source>
</reference>
<dbReference type="InterPro" id="IPR036397">
    <property type="entry name" value="RNaseH_sf"/>
</dbReference>
<dbReference type="GO" id="GO:0015074">
    <property type="term" value="P:DNA integration"/>
    <property type="evidence" value="ECO:0007669"/>
    <property type="project" value="InterPro"/>
</dbReference>
<dbReference type="InterPro" id="IPR001584">
    <property type="entry name" value="Integrase_cat-core"/>
</dbReference>
<dbReference type="GO" id="GO:0008233">
    <property type="term" value="F:peptidase activity"/>
    <property type="evidence" value="ECO:0007669"/>
    <property type="project" value="UniProtKB-KW"/>
</dbReference>
<evidence type="ECO:0000256" key="2">
    <source>
        <dbReference type="SAM" id="MobiDB-lite"/>
    </source>
</evidence>
<evidence type="ECO:0000313" key="5">
    <source>
        <dbReference type="Proteomes" id="UP000015105"/>
    </source>
</evidence>
<accession>A0A453IE88</accession>
<dbReference type="InterPro" id="IPR054722">
    <property type="entry name" value="PolX-like_BBD"/>
</dbReference>
<sequence length="444" mass="48477">GPSGVPAHATLRPLCSLWDASGRWVCGAPASAGAVRPGSPTGALGPRAPNGPPHHPTPQQYTGGGDWYMDTGATAHMAANPGNLLAAHPVHTVARITVGDGSSMPITHVGHAAFPSNSMPLYLSNVLVSPDIIKNLVSVRSLTRENPVTVEFDMFGFSVKDARTRMVLHRCDSPDELYPVHSSTSSVAAPMALSAGVDLWHARLGHPNIATLRPILRSFSFTCNKIDDHTCHACRLGKHVRLPFSTSSHVASYPFELIHSDVWTSHVASNTGYLYYLVILDDFSHYVWTFPLRRKSDSVATLTAFYSYVSTQFGRPIHALQTDNGEEFDNLAIRNLLATHGTIFRLTCPYTSQQNGRAERVLRTLNDCVRTLLFHANVPPRFWPGALATASLLINIRPCRTRGNFAPHHLLFGTPPSYAELRIFGCLCYPRIASTAPHKLAPRS</sequence>
<dbReference type="InterPro" id="IPR039537">
    <property type="entry name" value="Retrotran_Ty1/copia-like"/>
</dbReference>
<dbReference type="InterPro" id="IPR012337">
    <property type="entry name" value="RNaseH-like_sf"/>
</dbReference>
<organism evidence="4 5">
    <name type="scientific">Aegilops tauschii subsp. strangulata</name>
    <name type="common">Goatgrass</name>
    <dbReference type="NCBI Taxonomy" id="200361"/>
    <lineage>
        <taxon>Eukaryota</taxon>
        <taxon>Viridiplantae</taxon>
        <taxon>Streptophyta</taxon>
        <taxon>Embryophyta</taxon>
        <taxon>Tracheophyta</taxon>
        <taxon>Spermatophyta</taxon>
        <taxon>Magnoliopsida</taxon>
        <taxon>Liliopsida</taxon>
        <taxon>Poales</taxon>
        <taxon>Poaceae</taxon>
        <taxon>BOP clade</taxon>
        <taxon>Pooideae</taxon>
        <taxon>Triticodae</taxon>
        <taxon>Triticeae</taxon>
        <taxon>Triticinae</taxon>
        <taxon>Aegilops</taxon>
    </lineage>
</organism>
<keyword evidence="1" id="KW-0378">Hydrolase</keyword>